<dbReference type="PROSITE" id="PS50893">
    <property type="entry name" value="ABC_TRANSPORTER_2"/>
    <property type="match status" value="1"/>
</dbReference>
<dbReference type="SUPFAM" id="SSF52540">
    <property type="entry name" value="P-loop containing nucleoside triphosphate hydrolases"/>
    <property type="match status" value="1"/>
</dbReference>
<dbReference type="PANTHER" id="PTHR24220">
    <property type="entry name" value="IMPORT ATP-BINDING PROTEIN"/>
    <property type="match status" value="1"/>
</dbReference>
<dbReference type="SMART" id="SM00382">
    <property type="entry name" value="AAA"/>
    <property type="match status" value="1"/>
</dbReference>
<keyword evidence="5" id="KW-0547">Nucleotide-binding</keyword>
<dbReference type="GO" id="GO:0005524">
    <property type="term" value="F:ATP binding"/>
    <property type="evidence" value="ECO:0007669"/>
    <property type="project" value="UniProtKB-KW"/>
</dbReference>
<gene>
    <name evidence="12" type="ORF">J42TS3_17500</name>
</gene>
<dbReference type="InterPro" id="IPR017911">
    <property type="entry name" value="MacB-like_ATP-bd"/>
</dbReference>
<keyword evidence="13" id="KW-1185">Reference proteome</keyword>
<comment type="similarity">
    <text evidence="8">Belongs to the ABC transporter superfamily. HrtA family.</text>
</comment>
<organism evidence="12 13">
    <name type="scientific">Paenibacillus vini</name>
    <dbReference type="NCBI Taxonomy" id="1476024"/>
    <lineage>
        <taxon>Bacteria</taxon>
        <taxon>Bacillati</taxon>
        <taxon>Bacillota</taxon>
        <taxon>Bacilli</taxon>
        <taxon>Bacillales</taxon>
        <taxon>Paenibacillaceae</taxon>
        <taxon>Paenibacillus</taxon>
    </lineage>
</organism>
<accession>A0ABQ4M9Q3</accession>
<evidence type="ECO:0000256" key="1">
    <source>
        <dbReference type="ARBA" id="ARBA00004202"/>
    </source>
</evidence>
<keyword evidence="7" id="KW-0472">Membrane</keyword>
<dbReference type="PANTHER" id="PTHR24220:SF666">
    <property type="entry name" value="HEMIN IMPORT ATP-BINDING PROTEIN HRTA-RELATED"/>
    <property type="match status" value="1"/>
</dbReference>
<dbReference type="Proteomes" id="UP000679992">
    <property type="component" value="Unassembled WGS sequence"/>
</dbReference>
<reference evidence="12 13" key="1">
    <citation type="submission" date="2021-03" db="EMBL/GenBank/DDBJ databases">
        <title>Antimicrobial resistance genes in bacteria isolated from Japanese honey, and their potential for conferring macrolide and lincosamide resistance in the American foulbrood pathogen Paenibacillus larvae.</title>
        <authorList>
            <person name="Okamoto M."/>
            <person name="Kumagai M."/>
            <person name="Kanamori H."/>
            <person name="Takamatsu D."/>
        </authorList>
    </citation>
    <scope>NUCLEOTIDE SEQUENCE [LARGE SCALE GENOMIC DNA]</scope>
    <source>
        <strain evidence="12 13">J42TS3</strain>
    </source>
</reference>
<evidence type="ECO:0000256" key="4">
    <source>
        <dbReference type="ARBA" id="ARBA00022475"/>
    </source>
</evidence>
<evidence type="ECO:0000256" key="3">
    <source>
        <dbReference type="ARBA" id="ARBA00022448"/>
    </source>
</evidence>
<dbReference type="InterPro" id="IPR027417">
    <property type="entry name" value="P-loop_NTPase"/>
</dbReference>
<dbReference type="EMBL" id="BOSL01000004">
    <property type="protein sequence ID" value="GIP52715.1"/>
    <property type="molecule type" value="Genomic_DNA"/>
</dbReference>
<evidence type="ECO:0000313" key="13">
    <source>
        <dbReference type="Proteomes" id="UP000679992"/>
    </source>
</evidence>
<comment type="function">
    <text evidence="10">Part of the ABC transporter complex hrt involved in hemin import. Responsible for energy coupling to the transport system.</text>
</comment>
<evidence type="ECO:0000256" key="9">
    <source>
        <dbReference type="ARBA" id="ARBA00024432"/>
    </source>
</evidence>
<evidence type="ECO:0000256" key="10">
    <source>
        <dbReference type="ARBA" id="ARBA00024721"/>
    </source>
</evidence>
<name>A0ABQ4M9Q3_9BACL</name>
<evidence type="ECO:0000256" key="2">
    <source>
        <dbReference type="ARBA" id="ARBA00011131"/>
    </source>
</evidence>
<comment type="subcellular location">
    <subcellularLocation>
        <location evidence="1">Cell membrane</location>
        <topology evidence="1">Peripheral membrane protein</topology>
    </subcellularLocation>
</comment>
<dbReference type="InterPro" id="IPR017871">
    <property type="entry name" value="ABC_transporter-like_CS"/>
</dbReference>
<comment type="caution">
    <text evidence="12">The sequence shown here is derived from an EMBL/GenBank/DDBJ whole genome shotgun (WGS) entry which is preliminary data.</text>
</comment>
<dbReference type="InterPro" id="IPR003439">
    <property type="entry name" value="ABC_transporter-like_ATP-bd"/>
</dbReference>
<sequence length="244" mass="26534">MSTMTKEQDVKFWARSDSNGDSKLLLDQVSKVYGDGDAEVKVLDRVSLEVKAGEFVAVVGPSGAGKSTFLSIAGALLSPTRGRVLIGGQDVSKLSGSELNDVRLAKIGFIFQSANLIPYLTIRDQLLLIGELAGKPKAESKKKADALLERLGLGHRLTRYPESLSGGERQRAAIARAWMNDPEIILADEPTASLDSERGRDVVQMLADEVKHRGKAAVMVTHDQRMLDLCDRVVYIEDGQLSEV</sequence>
<dbReference type="Gene3D" id="3.40.50.300">
    <property type="entry name" value="P-loop containing nucleotide triphosphate hydrolases"/>
    <property type="match status" value="1"/>
</dbReference>
<evidence type="ECO:0000313" key="12">
    <source>
        <dbReference type="EMBL" id="GIP52715.1"/>
    </source>
</evidence>
<evidence type="ECO:0000256" key="5">
    <source>
        <dbReference type="ARBA" id="ARBA00022741"/>
    </source>
</evidence>
<keyword evidence="6 12" id="KW-0067">ATP-binding</keyword>
<comment type="subunit">
    <text evidence="2">The complex is composed of two ATP-binding proteins (HrtA), two transmembrane proteins (HrtB) and a solute-binding protein.</text>
</comment>
<evidence type="ECO:0000259" key="11">
    <source>
        <dbReference type="PROSITE" id="PS50893"/>
    </source>
</evidence>
<proteinExistence type="inferred from homology"/>
<evidence type="ECO:0000256" key="8">
    <source>
        <dbReference type="ARBA" id="ARBA00024359"/>
    </source>
</evidence>
<feature type="domain" description="ABC transporter" evidence="11">
    <location>
        <begin position="24"/>
        <end position="244"/>
    </location>
</feature>
<dbReference type="InterPro" id="IPR003593">
    <property type="entry name" value="AAA+_ATPase"/>
</dbReference>
<keyword evidence="3" id="KW-0813">Transport</keyword>
<dbReference type="PROSITE" id="PS00211">
    <property type="entry name" value="ABC_TRANSPORTER_1"/>
    <property type="match status" value="1"/>
</dbReference>
<dbReference type="InterPro" id="IPR015854">
    <property type="entry name" value="ABC_transpr_LolD-like"/>
</dbReference>
<evidence type="ECO:0000256" key="7">
    <source>
        <dbReference type="ARBA" id="ARBA00023136"/>
    </source>
</evidence>
<keyword evidence="4" id="KW-1003">Cell membrane</keyword>
<dbReference type="CDD" id="cd03255">
    <property type="entry name" value="ABC_MJ0796_LolCDE_FtsE"/>
    <property type="match status" value="1"/>
</dbReference>
<evidence type="ECO:0000256" key="6">
    <source>
        <dbReference type="ARBA" id="ARBA00022840"/>
    </source>
</evidence>
<protein>
    <recommendedName>
        <fullName evidence="9">Putative hemin import ATP-binding protein HrtA</fullName>
    </recommendedName>
</protein>
<dbReference type="Pfam" id="PF00005">
    <property type="entry name" value="ABC_tran"/>
    <property type="match status" value="1"/>
</dbReference>